<feature type="transmembrane region" description="Helical" evidence="6">
    <location>
        <begin position="245"/>
        <end position="273"/>
    </location>
</feature>
<evidence type="ECO:0000256" key="2">
    <source>
        <dbReference type="ARBA" id="ARBA00009773"/>
    </source>
</evidence>
<dbReference type="HOGENOM" id="CLU_031275_4_3_9"/>
<evidence type="ECO:0000256" key="3">
    <source>
        <dbReference type="ARBA" id="ARBA00022692"/>
    </source>
</evidence>
<dbReference type="NCBIfam" id="TIGR02872">
    <property type="entry name" value="spore_ytvI"/>
    <property type="match status" value="1"/>
</dbReference>
<reference evidence="7 8" key="1">
    <citation type="journal article" date="2015" name="J. Biotechnol.">
        <title>Complete genome sequence of a malodorant-producing acetogen, Clostridium scatologenes ATCC 25775(T).</title>
        <authorList>
            <person name="Zhu Z."/>
            <person name="Guo T."/>
            <person name="Zheng H."/>
            <person name="Song T."/>
            <person name="Ouyang P."/>
            <person name="Xie J."/>
        </authorList>
    </citation>
    <scope>NUCLEOTIDE SEQUENCE [LARGE SCALE GENOMIC DNA]</scope>
    <source>
        <strain evidence="7 8">ATCC 25775</strain>
    </source>
</reference>
<accession>A0A0E3K311</accession>
<dbReference type="KEGG" id="csq:CSCA_4139"/>
<feature type="transmembrane region" description="Helical" evidence="6">
    <location>
        <begin position="280"/>
        <end position="300"/>
    </location>
</feature>
<evidence type="ECO:0000256" key="1">
    <source>
        <dbReference type="ARBA" id="ARBA00004141"/>
    </source>
</evidence>
<evidence type="ECO:0000313" key="8">
    <source>
        <dbReference type="Proteomes" id="UP000033115"/>
    </source>
</evidence>
<evidence type="ECO:0000256" key="5">
    <source>
        <dbReference type="ARBA" id="ARBA00023136"/>
    </source>
</evidence>
<feature type="transmembrane region" description="Helical" evidence="6">
    <location>
        <begin position="12"/>
        <end position="45"/>
    </location>
</feature>
<keyword evidence="8" id="KW-1185">Reference proteome</keyword>
<feature type="transmembrane region" description="Helical" evidence="6">
    <location>
        <begin position="320"/>
        <end position="345"/>
    </location>
</feature>
<dbReference type="RefSeq" id="WP_029161057.1">
    <property type="nucleotide sequence ID" value="NZ_CP009933.1"/>
</dbReference>
<comment type="similarity">
    <text evidence="2">Belongs to the autoinducer-2 exporter (AI-2E) (TC 2.A.86) family.</text>
</comment>
<dbReference type="Proteomes" id="UP000033115">
    <property type="component" value="Chromosome"/>
</dbReference>
<keyword evidence="4 6" id="KW-1133">Transmembrane helix</keyword>
<feature type="transmembrane region" description="Helical" evidence="6">
    <location>
        <begin position="156"/>
        <end position="180"/>
    </location>
</feature>
<dbReference type="AlphaFoldDB" id="A0A0E3K311"/>
<proteinExistence type="inferred from homology"/>
<dbReference type="EMBL" id="CP009933">
    <property type="protein sequence ID" value="AKA71264.1"/>
    <property type="molecule type" value="Genomic_DNA"/>
</dbReference>
<dbReference type="GO" id="GO:0016020">
    <property type="term" value="C:membrane"/>
    <property type="evidence" value="ECO:0007669"/>
    <property type="project" value="UniProtKB-SubCell"/>
</dbReference>
<dbReference type="GO" id="GO:0055085">
    <property type="term" value="P:transmembrane transport"/>
    <property type="evidence" value="ECO:0007669"/>
    <property type="project" value="TreeGrafter"/>
</dbReference>
<dbReference type="Pfam" id="PF01594">
    <property type="entry name" value="AI-2E_transport"/>
    <property type="match status" value="1"/>
</dbReference>
<dbReference type="PANTHER" id="PTHR21716">
    <property type="entry name" value="TRANSMEMBRANE PROTEIN"/>
    <property type="match status" value="1"/>
</dbReference>
<dbReference type="STRING" id="1548.CSCA_4139"/>
<organism evidence="7 8">
    <name type="scientific">Clostridium scatologenes</name>
    <dbReference type="NCBI Taxonomy" id="1548"/>
    <lineage>
        <taxon>Bacteria</taxon>
        <taxon>Bacillati</taxon>
        <taxon>Bacillota</taxon>
        <taxon>Clostridia</taxon>
        <taxon>Eubacteriales</taxon>
        <taxon>Clostridiaceae</taxon>
        <taxon>Clostridium</taxon>
    </lineage>
</organism>
<feature type="transmembrane region" description="Helical" evidence="6">
    <location>
        <begin position="214"/>
        <end position="239"/>
    </location>
</feature>
<gene>
    <name evidence="7" type="ORF">CSCA_4139</name>
</gene>
<keyword evidence="3 6" id="KW-0812">Transmembrane</keyword>
<evidence type="ECO:0000313" key="7">
    <source>
        <dbReference type="EMBL" id="AKA71264.1"/>
    </source>
</evidence>
<dbReference type="InterPro" id="IPR002549">
    <property type="entry name" value="AI-2E-like"/>
</dbReference>
<dbReference type="PANTHER" id="PTHR21716:SF68">
    <property type="entry name" value="TRANSPORT PROTEIN YTVI-RELATED"/>
    <property type="match status" value="1"/>
</dbReference>
<sequence>MEDLINKIDKIISFFIIYTITFFAFFSTINYTLPFVLALLFALVLKRPTKYIMQTFKIRSSIASLITTIIFFTILVLILSFGIGIFTSEAIQLGKNIQLYISKNSSNIYDSFEQLQKYYKNLDPNITNAVDKNFSSLIAKLSNITVFITGKIVSTLLGFLTSIPYIIMVILFTLLTTYFFTKDIIDVKNKVLNIIPGNKTDKIFYIYLETKKMLVNYMVSYLLIIGITFLETITIFLFFKVKYAIVLSVLCAFVDILPILGIGTIYIPLAIIYVFLFKNYITAFGIIISYILVSIIRQIIEPKIVSSSLGINPVAVLAALFIGLKLNGISGIIFCIFLVVFYNIFKKINIV</sequence>
<name>A0A0E3K311_CLOSL</name>
<evidence type="ECO:0000256" key="4">
    <source>
        <dbReference type="ARBA" id="ARBA00022989"/>
    </source>
</evidence>
<evidence type="ECO:0000256" key="6">
    <source>
        <dbReference type="SAM" id="Phobius"/>
    </source>
</evidence>
<feature type="transmembrane region" description="Helical" evidence="6">
    <location>
        <begin position="65"/>
        <end position="86"/>
    </location>
</feature>
<comment type="subcellular location">
    <subcellularLocation>
        <location evidence="1">Membrane</location>
        <topology evidence="1">Multi-pass membrane protein</topology>
    </subcellularLocation>
</comment>
<keyword evidence="5 6" id="KW-0472">Membrane</keyword>
<dbReference type="InterPro" id="IPR014227">
    <property type="entry name" value="YtvI-like"/>
</dbReference>
<protein>
    <submittedName>
        <fullName evidence="7">Sporulation integral membrane protein YtvI</fullName>
    </submittedName>
</protein>